<evidence type="ECO:0000313" key="2">
    <source>
        <dbReference type="Proteomes" id="UP000707352"/>
    </source>
</evidence>
<comment type="caution">
    <text evidence="1">The sequence shown here is derived from an EMBL/GenBank/DDBJ whole genome shotgun (WGS) entry which is preliminary data.</text>
</comment>
<gene>
    <name evidence="1" type="ORF">HB375_02895</name>
</gene>
<proteinExistence type="predicted"/>
<dbReference type="Proteomes" id="UP000707352">
    <property type="component" value="Unassembled WGS sequence"/>
</dbReference>
<reference evidence="1 2" key="1">
    <citation type="submission" date="2020-03" db="EMBL/GenBank/DDBJ databases">
        <title>The genome sequence of Microvirga sp. c23x22.</title>
        <authorList>
            <person name="Zhang X."/>
        </authorList>
    </citation>
    <scope>NUCLEOTIDE SEQUENCE [LARGE SCALE GENOMIC DNA]</scope>
    <source>
        <strain evidence="2">c23x22</strain>
    </source>
</reference>
<protein>
    <submittedName>
        <fullName evidence="1">Uncharacterized protein</fullName>
    </submittedName>
</protein>
<accession>A0ABX0V971</accession>
<keyword evidence="2" id="KW-1185">Reference proteome</keyword>
<dbReference type="RefSeq" id="WP_167671439.1">
    <property type="nucleotide sequence ID" value="NZ_JAATJS010000001.1"/>
</dbReference>
<name>A0ABX0V971_9HYPH</name>
<dbReference type="EMBL" id="JAATJS010000001">
    <property type="protein sequence ID" value="NIX75561.1"/>
    <property type="molecule type" value="Genomic_DNA"/>
</dbReference>
<sequence>MSHIRLKYRPEDEWHGEVEVVAQTSSFSGSGSAYFSLEAMREFSERLKGYPLAEEDPPKIEGGIGSPGEALNQIHVGLTIQPYSSSGKLLVVVELASEVWSTSNTELLQQLTTRFLTEYWAINEFQKSLDSVLGGEGEAFLQGL</sequence>
<evidence type="ECO:0000313" key="1">
    <source>
        <dbReference type="EMBL" id="NIX75561.1"/>
    </source>
</evidence>
<organism evidence="1 2">
    <name type="scientific">Microvirga terricola</name>
    <dbReference type="NCBI Taxonomy" id="2719797"/>
    <lineage>
        <taxon>Bacteria</taxon>
        <taxon>Pseudomonadati</taxon>
        <taxon>Pseudomonadota</taxon>
        <taxon>Alphaproteobacteria</taxon>
        <taxon>Hyphomicrobiales</taxon>
        <taxon>Methylobacteriaceae</taxon>
        <taxon>Microvirga</taxon>
    </lineage>
</organism>